<evidence type="ECO:0000256" key="2">
    <source>
        <dbReference type="ARBA" id="ARBA00005748"/>
    </source>
</evidence>
<dbReference type="PANTHER" id="PTHR31587:SF4">
    <property type="entry name" value="TRANSMEMBRANE PROTEIN (DUF2215)"/>
    <property type="match status" value="1"/>
</dbReference>
<evidence type="ECO:0000313" key="11">
    <source>
        <dbReference type="RefSeq" id="XP_020097815.1"/>
    </source>
</evidence>
<dbReference type="AlphaFoldDB" id="A0A6P5FXU5"/>
<comment type="subcellular location">
    <subcellularLocation>
        <location evidence="1">Nucleus inner membrane</location>
        <topology evidence="1">Multi-pass membrane protein</topology>
        <orientation evidence="1">Nucleoplasmic side</orientation>
    </subcellularLocation>
</comment>
<feature type="transmembrane region" description="Helical" evidence="8">
    <location>
        <begin position="214"/>
        <end position="235"/>
    </location>
</feature>
<dbReference type="InterPro" id="IPR019358">
    <property type="entry name" value="NEMP_fam"/>
</dbReference>
<evidence type="ECO:0000256" key="4">
    <source>
        <dbReference type="ARBA" id="ARBA00022729"/>
    </source>
</evidence>
<feature type="transmembrane region" description="Helical" evidence="8">
    <location>
        <begin position="181"/>
        <end position="202"/>
    </location>
</feature>
<feature type="transmembrane region" description="Helical" evidence="8">
    <location>
        <begin position="156"/>
        <end position="174"/>
    </location>
</feature>
<evidence type="ECO:0000313" key="10">
    <source>
        <dbReference type="Proteomes" id="UP000515123"/>
    </source>
</evidence>
<dbReference type="Pfam" id="PF10225">
    <property type="entry name" value="NEMP"/>
    <property type="match status" value="1"/>
</dbReference>
<feature type="signal peptide" evidence="9">
    <location>
        <begin position="1"/>
        <end position="24"/>
    </location>
</feature>
<dbReference type="Proteomes" id="UP000515123">
    <property type="component" value="Linkage group 1"/>
</dbReference>
<dbReference type="PANTHER" id="PTHR31587">
    <property type="entry name" value="TRANSMEMBRANE PROTEIN (DUF2215)"/>
    <property type="match status" value="1"/>
</dbReference>
<dbReference type="RefSeq" id="XP_020097815.1">
    <property type="nucleotide sequence ID" value="XM_020242226.1"/>
</dbReference>
<evidence type="ECO:0000256" key="6">
    <source>
        <dbReference type="ARBA" id="ARBA00023136"/>
    </source>
</evidence>
<evidence type="ECO:0000256" key="1">
    <source>
        <dbReference type="ARBA" id="ARBA00004575"/>
    </source>
</evidence>
<sequence length="482" mass="54132">MRSSPLPLLLSLLLLLFSTSSSLSSPDEFTVDSHPSKLLLPLGRLVDPSPGSRPLACARVHIRGLSRLRNPCRFAHALRVSVDVPQGDGLFRVQSVELCFHRNASIGIGTCPASQWQKLSKSSWVQSMSPYEHRILDIRMPPDPSRTIEVSTAEEFVLFRVVFLVVGMVMMATAHTLSESVVFYYGGAMTIGIILVILMILFQGMRLLPTGRKSSLAIFMYSSAVGVTTFLLSYLSGFLRSILVEIGISEDMHYPLGIIILVCIVLAGAWFGFWGVRKLVLTEEGSVDSSVAYFVEWSIMILSAVMILQSSLDVVFAIAALGFSVLITAITRNHGKSRFLRRLVRRIIKSVQRTRLNASPPKYSHEEYLNNYDRPVYESPPWPRKYSGLTSCSSPILGLTRTPPQRRAEDNYFSTFHNTPERRKMSKEEWETFTKEQTKKAVDELVSSPDFNRWVVANANRISVTPPGTSSSAQRQRLFRWF</sequence>
<comment type="similarity">
    <text evidence="2">Belongs to the NEMP family.</text>
</comment>
<keyword evidence="7" id="KW-0539">Nucleus</keyword>
<feature type="chain" id="PRO_5027960622" evidence="9">
    <location>
        <begin position="25"/>
        <end position="482"/>
    </location>
</feature>
<evidence type="ECO:0000256" key="3">
    <source>
        <dbReference type="ARBA" id="ARBA00022692"/>
    </source>
</evidence>
<proteinExistence type="inferred from homology"/>
<evidence type="ECO:0000256" key="8">
    <source>
        <dbReference type="SAM" id="Phobius"/>
    </source>
</evidence>
<dbReference type="Gramene" id="Aco012325.1.mrna1">
    <property type="protein sequence ID" value="Aco012325.1.mrna1"/>
    <property type="gene ID" value="Aco012325.1.path1"/>
</dbReference>
<dbReference type="GeneID" id="109716678"/>
<keyword evidence="4 9" id="KW-0732">Signal</keyword>
<evidence type="ECO:0000256" key="9">
    <source>
        <dbReference type="SAM" id="SignalP"/>
    </source>
</evidence>
<keyword evidence="6 8" id="KW-0472">Membrane</keyword>
<dbReference type="OrthoDB" id="1890267at2759"/>
<dbReference type="GO" id="GO:0005637">
    <property type="term" value="C:nuclear inner membrane"/>
    <property type="evidence" value="ECO:0007669"/>
    <property type="project" value="UniProtKB-SubCell"/>
</dbReference>
<feature type="transmembrane region" description="Helical" evidence="8">
    <location>
        <begin position="297"/>
        <end position="330"/>
    </location>
</feature>
<reference evidence="11" key="2">
    <citation type="submission" date="2025-08" db="UniProtKB">
        <authorList>
            <consortium name="RefSeq"/>
        </authorList>
    </citation>
    <scope>IDENTIFICATION</scope>
    <source>
        <tissue evidence="11">Leaf</tissue>
    </source>
</reference>
<organism evidence="10 11">
    <name type="scientific">Ananas comosus</name>
    <name type="common">Pineapple</name>
    <name type="synonym">Ananas ananas</name>
    <dbReference type="NCBI Taxonomy" id="4615"/>
    <lineage>
        <taxon>Eukaryota</taxon>
        <taxon>Viridiplantae</taxon>
        <taxon>Streptophyta</taxon>
        <taxon>Embryophyta</taxon>
        <taxon>Tracheophyta</taxon>
        <taxon>Spermatophyta</taxon>
        <taxon>Magnoliopsida</taxon>
        <taxon>Liliopsida</taxon>
        <taxon>Poales</taxon>
        <taxon>Bromeliaceae</taxon>
        <taxon>Bromelioideae</taxon>
        <taxon>Ananas</taxon>
    </lineage>
</organism>
<evidence type="ECO:0000256" key="5">
    <source>
        <dbReference type="ARBA" id="ARBA00022989"/>
    </source>
</evidence>
<protein>
    <submittedName>
        <fullName evidence="11">Nuclear envelope integral membrane protein 1</fullName>
    </submittedName>
</protein>
<gene>
    <name evidence="11" type="primary">LOC109716678</name>
</gene>
<keyword evidence="3 8" id="KW-0812">Transmembrane</keyword>
<feature type="transmembrane region" description="Helical" evidence="8">
    <location>
        <begin position="256"/>
        <end position="277"/>
    </location>
</feature>
<evidence type="ECO:0000256" key="7">
    <source>
        <dbReference type="ARBA" id="ARBA00023242"/>
    </source>
</evidence>
<accession>A0A6P5FXU5</accession>
<reference evidence="10" key="1">
    <citation type="journal article" date="2015" name="Nat. Genet.">
        <title>The pineapple genome and the evolution of CAM photosynthesis.</title>
        <authorList>
            <person name="Ming R."/>
            <person name="VanBuren R."/>
            <person name="Wai C.M."/>
            <person name="Tang H."/>
            <person name="Schatz M.C."/>
            <person name="Bowers J.E."/>
            <person name="Lyons E."/>
            <person name="Wang M.L."/>
            <person name="Chen J."/>
            <person name="Biggers E."/>
            <person name="Zhang J."/>
            <person name="Huang L."/>
            <person name="Zhang L."/>
            <person name="Miao W."/>
            <person name="Zhang J."/>
            <person name="Ye Z."/>
            <person name="Miao C."/>
            <person name="Lin Z."/>
            <person name="Wang H."/>
            <person name="Zhou H."/>
            <person name="Yim W.C."/>
            <person name="Priest H.D."/>
            <person name="Zheng C."/>
            <person name="Woodhouse M."/>
            <person name="Edger P.P."/>
            <person name="Guyot R."/>
            <person name="Guo H.B."/>
            <person name="Guo H."/>
            <person name="Zheng G."/>
            <person name="Singh R."/>
            <person name="Sharma A."/>
            <person name="Min X."/>
            <person name="Zheng Y."/>
            <person name="Lee H."/>
            <person name="Gurtowski J."/>
            <person name="Sedlazeck F.J."/>
            <person name="Harkess A."/>
            <person name="McKain M.R."/>
            <person name="Liao Z."/>
            <person name="Fang J."/>
            <person name="Liu J."/>
            <person name="Zhang X."/>
            <person name="Zhang Q."/>
            <person name="Hu W."/>
            <person name="Qin Y."/>
            <person name="Wang K."/>
            <person name="Chen L.Y."/>
            <person name="Shirley N."/>
            <person name="Lin Y.R."/>
            <person name="Liu L.Y."/>
            <person name="Hernandez A.G."/>
            <person name="Wright C.L."/>
            <person name="Bulone V."/>
            <person name="Tuskan G.A."/>
            <person name="Heath K."/>
            <person name="Zee F."/>
            <person name="Moore P.H."/>
            <person name="Sunkar R."/>
            <person name="Leebens-Mack J.H."/>
            <person name="Mockler T."/>
            <person name="Bennetzen J.L."/>
            <person name="Freeling M."/>
            <person name="Sankoff D."/>
            <person name="Paterson A.H."/>
            <person name="Zhu X."/>
            <person name="Yang X."/>
            <person name="Smith J.A."/>
            <person name="Cushman J.C."/>
            <person name="Paull R.E."/>
            <person name="Yu Q."/>
        </authorList>
    </citation>
    <scope>NUCLEOTIDE SEQUENCE [LARGE SCALE GENOMIC DNA]</scope>
    <source>
        <strain evidence="10">cv. F153</strain>
    </source>
</reference>
<name>A0A6P5FXU5_ANACO</name>
<keyword evidence="5 8" id="KW-1133">Transmembrane helix</keyword>
<keyword evidence="10" id="KW-1185">Reference proteome</keyword>